<dbReference type="AlphaFoldDB" id="A0AAU9EDN6"/>
<reference evidence="5" key="1">
    <citation type="journal article" date="2023" name="Arch. Microbiol.">
        <title>Desulfoferula mesophilus gen. nov. sp. nov., a mesophilic sulfate-reducing bacterium isolated from a brackish lake sediment.</title>
        <authorList>
            <person name="Watanabe T."/>
            <person name="Yabe T."/>
            <person name="Tsuji J.M."/>
            <person name="Fukui M."/>
        </authorList>
    </citation>
    <scope>NUCLEOTIDE SEQUENCE [LARGE SCALE GENOMIC DNA]</scope>
    <source>
        <strain evidence="5">12FAK</strain>
    </source>
</reference>
<proteinExistence type="inferred from homology"/>
<dbReference type="InterPro" id="IPR029057">
    <property type="entry name" value="PRTase-like"/>
</dbReference>
<dbReference type="RefSeq" id="WP_338605772.1">
    <property type="nucleotide sequence ID" value="NZ_AP028679.1"/>
</dbReference>
<accession>A0AAU9EDN6</accession>
<dbReference type="Proteomes" id="UP001366166">
    <property type="component" value="Chromosome"/>
</dbReference>
<dbReference type="PANTHER" id="PTHR47505:SF1">
    <property type="entry name" value="DNA UTILIZATION PROTEIN YHGH"/>
    <property type="match status" value="1"/>
</dbReference>
<dbReference type="InterPro" id="IPR051910">
    <property type="entry name" value="ComF/GntX_DNA_util-trans"/>
</dbReference>
<dbReference type="InterPro" id="IPR000836">
    <property type="entry name" value="PRTase_dom"/>
</dbReference>
<dbReference type="Pfam" id="PF18912">
    <property type="entry name" value="DZR_2"/>
    <property type="match status" value="1"/>
</dbReference>
<dbReference type="KEGG" id="dmp:FAK_11110"/>
<organism evidence="4 5">
    <name type="scientific">Desulfoferula mesophila</name>
    <dbReference type="NCBI Taxonomy" id="3058419"/>
    <lineage>
        <taxon>Bacteria</taxon>
        <taxon>Pseudomonadati</taxon>
        <taxon>Thermodesulfobacteriota</taxon>
        <taxon>Desulfarculia</taxon>
        <taxon>Desulfarculales</taxon>
        <taxon>Desulfarculaceae</taxon>
        <taxon>Desulfoferula</taxon>
    </lineage>
</organism>
<evidence type="ECO:0000313" key="5">
    <source>
        <dbReference type="Proteomes" id="UP001366166"/>
    </source>
</evidence>
<dbReference type="Gene3D" id="3.40.50.2020">
    <property type="match status" value="1"/>
</dbReference>
<feature type="domain" description="Double zinc ribbon" evidence="3">
    <location>
        <begin position="18"/>
        <end position="69"/>
    </location>
</feature>
<dbReference type="Pfam" id="PF00156">
    <property type="entry name" value="Pribosyltran"/>
    <property type="match status" value="1"/>
</dbReference>
<dbReference type="InterPro" id="IPR044005">
    <property type="entry name" value="DZR_2"/>
</dbReference>
<name>A0AAU9EDN6_9BACT</name>
<dbReference type="CDD" id="cd06223">
    <property type="entry name" value="PRTases_typeI"/>
    <property type="match status" value="1"/>
</dbReference>
<evidence type="ECO:0000313" key="4">
    <source>
        <dbReference type="EMBL" id="BEQ14045.1"/>
    </source>
</evidence>
<evidence type="ECO:0000259" key="2">
    <source>
        <dbReference type="Pfam" id="PF00156"/>
    </source>
</evidence>
<dbReference type="SUPFAM" id="SSF53271">
    <property type="entry name" value="PRTase-like"/>
    <property type="match status" value="1"/>
</dbReference>
<keyword evidence="5" id="KW-1185">Reference proteome</keyword>
<sequence length="245" mass="26008">MAEAGAWSLANLAQGLRDLIFPPACPACGGPVEPEAFLCPACAEQVQAPPAPACRICGRPGHAWHCPACAAAPPAFDAARALALHQGPLAEAVRGFKYQRRFWLGQGLARLLGAAPRSWWATADLIAPVPLHPRRLISRGFNQALVLAQGLPGGQGLELAPRLLRRKRYTRPQVGLDPKARQRNVEGAFALSPAWREKVPGAWVLLVDDVYTTGATVNECAKVLKQAGAARVEVLTLVRATGCGG</sequence>
<dbReference type="EMBL" id="AP028679">
    <property type="protein sequence ID" value="BEQ14045.1"/>
    <property type="molecule type" value="Genomic_DNA"/>
</dbReference>
<gene>
    <name evidence="4" type="ORF">FAK_11110</name>
</gene>
<comment type="similarity">
    <text evidence="1">Belongs to the ComF/GntX family.</text>
</comment>
<evidence type="ECO:0000259" key="3">
    <source>
        <dbReference type="Pfam" id="PF18912"/>
    </source>
</evidence>
<dbReference type="PANTHER" id="PTHR47505">
    <property type="entry name" value="DNA UTILIZATION PROTEIN YHGH"/>
    <property type="match status" value="1"/>
</dbReference>
<feature type="domain" description="Phosphoribosyltransferase" evidence="2">
    <location>
        <begin position="195"/>
        <end position="239"/>
    </location>
</feature>
<protein>
    <submittedName>
        <fullName evidence="4">Amidophosphoribosyltransferase</fullName>
    </submittedName>
</protein>
<evidence type="ECO:0000256" key="1">
    <source>
        <dbReference type="ARBA" id="ARBA00008007"/>
    </source>
</evidence>